<dbReference type="InterPro" id="IPR019931">
    <property type="entry name" value="LPXTG_anchor"/>
</dbReference>
<name>A0A1X6WPE1_9ENTE</name>
<feature type="region of interest" description="Disordered" evidence="5">
    <location>
        <begin position="1801"/>
        <end position="1839"/>
    </location>
</feature>
<keyword evidence="1" id="KW-0134">Cell wall</keyword>
<evidence type="ECO:0000256" key="2">
    <source>
        <dbReference type="ARBA" id="ARBA00022525"/>
    </source>
</evidence>
<dbReference type="RefSeq" id="WP_143597074.1">
    <property type="nucleotide sequence ID" value="NZ_FWFD01000013.1"/>
</dbReference>
<feature type="compositionally biased region" description="Basic and acidic residues" evidence="5">
    <location>
        <begin position="528"/>
        <end position="548"/>
    </location>
</feature>
<evidence type="ECO:0000256" key="6">
    <source>
        <dbReference type="SAM" id="Phobius"/>
    </source>
</evidence>
<feature type="transmembrane region" description="Helical" evidence="6">
    <location>
        <begin position="2042"/>
        <end position="2060"/>
    </location>
</feature>
<feature type="region of interest" description="Disordered" evidence="5">
    <location>
        <begin position="717"/>
        <end position="744"/>
    </location>
</feature>
<organism evidence="9 10">
    <name type="scientific">Vagococcus fluvialis bH819</name>
    <dbReference type="NCBI Taxonomy" id="1255619"/>
    <lineage>
        <taxon>Bacteria</taxon>
        <taxon>Bacillati</taxon>
        <taxon>Bacillota</taxon>
        <taxon>Bacilli</taxon>
        <taxon>Lactobacillales</taxon>
        <taxon>Enterococcaceae</taxon>
        <taxon>Vagococcus</taxon>
    </lineage>
</organism>
<keyword evidence="3 7" id="KW-0732">Signal</keyword>
<evidence type="ECO:0000256" key="4">
    <source>
        <dbReference type="ARBA" id="ARBA00023088"/>
    </source>
</evidence>
<keyword evidence="2" id="KW-0964">Secreted</keyword>
<feature type="region of interest" description="Disordered" evidence="5">
    <location>
        <begin position="524"/>
        <end position="548"/>
    </location>
</feature>
<feature type="compositionally biased region" description="Basic and acidic residues" evidence="5">
    <location>
        <begin position="1672"/>
        <end position="1694"/>
    </location>
</feature>
<feature type="region of interest" description="Disordered" evidence="5">
    <location>
        <begin position="1045"/>
        <end position="1085"/>
    </location>
</feature>
<keyword evidence="6" id="KW-0472">Membrane</keyword>
<feature type="compositionally biased region" description="Gly residues" evidence="5">
    <location>
        <begin position="1998"/>
        <end position="2021"/>
    </location>
</feature>
<feature type="region of interest" description="Disordered" evidence="5">
    <location>
        <begin position="1901"/>
        <end position="1921"/>
    </location>
</feature>
<feature type="region of interest" description="Disordered" evidence="5">
    <location>
        <begin position="802"/>
        <end position="827"/>
    </location>
</feature>
<evidence type="ECO:0000259" key="8">
    <source>
        <dbReference type="PROSITE" id="PS50847"/>
    </source>
</evidence>
<reference evidence="10" key="1">
    <citation type="submission" date="2017-02" db="EMBL/GenBank/DDBJ databases">
        <authorList>
            <person name="Dridi B."/>
        </authorList>
    </citation>
    <scope>NUCLEOTIDE SEQUENCE [LARGE SCALE GENOMIC DNA]</scope>
    <source>
        <strain evidence="10">bH819</strain>
    </source>
</reference>
<feature type="compositionally biased region" description="Basic and acidic residues" evidence="5">
    <location>
        <begin position="1824"/>
        <end position="1839"/>
    </location>
</feature>
<feature type="compositionally biased region" description="Polar residues" evidence="5">
    <location>
        <begin position="1657"/>
        <end position="1669"/>
    </location>
</feature>
<feature type="compositionally biased region" description="Basic and acidic residues" evidence="5">
    <location>
        <begin position="1194"/>
        <end position="1208"/>
    </location>
</feature>
<evidence type="ECO:0000256" key="3">
    <source>
        <dbReference type="ARBA" id="ARBA00022729"/>
    </source>
</evidence>
<feature type="region of interest" description="Disordered" evidence="5">
    <location>
        <begin position="1321"/>
        <end position="1430"/>
    </location>
</feature>
<evidence type="ECO:0000256" key="5">
    <source>
        <dbReference type="SAM" id="MobiDB-lite"/>
    </source>
</evidence>
<dbReference type="OrthoDB" id="2339378at2"/>
<gene>
    <name evidence="9" type="ORF">FM121_08630</name>
</gene>
<dbReference type="NCBIfam" id="TIGR01167">
    <property type="entry name" value="LPXTG_anchor"/>
    <property type="match status" value="1"/>
</dbReference>
<accession>A0A1X6WPE1</accession>
<feature type="chain" id="PRO_5012846696" evidence="7">
    <location>
        <begin position="47"/>
        <end position="2069"/>
    </location>
</feature>
<feature type="compositionally biased region" description="Polar residues" evidence="5">
    <location>
        <begin position="1495"/>
        <end position="1505"/>
    </location>
</feature>
<feature type="compositionally biased region" description="Basic and acidic residues" evidence="5">
    <location>
        <begin position="802"/>
        <end position="822"/>
    </location>
</feature>
<feature type="region of interest" description="Disordered" evidence="5">
    <location>
        <begin position="1194"/>
        <end position="1226"/>
    </location>
</feature>
<feature type="compositionally biased region" description="Basic and acidic residues" evidence="5">
    <location>
        <begin position="1801"/>
        <end position="1814"/>
    </location>
</feature>
<feature type="compositionally biased region" description="Basic and acidic residues" evidence="5">
    <location>
        <begin position="1530"/>
        <end position="1544"/>
    </location>
</feature>
<dbReference type="Proteomes" id="UP000195918">
    <property type="component" value="Unassembled WGS sequence"/>
</dbReference>
<feature type="region of interest" description="Disordered" evidence="5">
    <location>
        <begin position="1984"/>
        <end position="2038"/>
    </location>
</feature>
<feature type="compositionally biased region" description="Polar residues" evidence="5">
    <location>
        <begin position="1414"/>
        <end position="1424"/>
    </location>
</feature>
<feature type="region of interest" description="Disordered" evidence="5">
    <location>
        <begin position="1242"/>
        <end position="1295"/>
    </location>
</feature>
<feature type="compositionally biased region" description="Basic and acidic residues" evidence="5">
    <location>
        <begin position="1701"/>
        <end position="1714"/>
    </location>
</feature>
<feature type="compositionally biased region" description="Basic and acidic residues" evidence="5">
    <location>
        <begin position="972"/>
        <end position="985"/>
    </location>
</feature>
<feature type="signal peptide" evidence="7">
    <location>
        <begin position="1"/>
        <end position="46"/>
    </location>
</feature>
<evidence type="ECO:0000256" key="7">
    <source>
        <dbReference type="SAM" id="SignalP"/>
    </source>
</evidence>
<protein>
    <submittedName>
        <fullName evidence="9">Predicted cell-wall-anchored protein SasC (LPXTG motif)</fullName>
    </submittedName>
</protein>
<feature type="compositionally biased region" description="Polar residues" evidence="5">
    <location>
        <begin position="1333"/>
        <end position="1345"/>
    </location>
</feature>
<evidence type="ECO:0000313" key="10">
    <source>
        <dbReference type="Proteomes" id="UP000195918"/>
    </source>
</evidence>
<feature type="compositionally biased region" description="Basic and acidic residues" evidence="5">
    <location>
        <begin position="1053"/>
        <end position="1072"/>
    </location>
</feature>
<feature type="domain" description="Gram-positive cocci surface proteins LPxTG" evidence="8">
    <location>
        <begin position="2033"/>
        <end position="2069"/>
    </location>
</feature>
<feature type="region of interest" description="Disordered" evidence="5">
    <location>
        <begin position="1445"/>
        <end position="1510"/>
    </location>
</feature>
<dbReference type="PROSITE" id="PS50847">
    <property type="entry name" value="GRAM_POS_ANCHORING"/>
    <property type="match status" value="1"/>
</dbReference>
<dbReference type="Pfam" id="PF07564">
    <property type="entry name" value="DUF1542"/>
    <property type="match status" value="15"/>
</dbReference>
<feature type="compositionally biased region" description="Basic and acidic residues" evidence="5">
    <location>
        <begin position="1620"/>
        <end position="1642"/>
    </location>
</feature>
<keyword evidence="6" id="KW-0812">Transmembrane</keyword>
<keyword evidence="4" id="KW-0572">Peptidoglycan-anchor</keyword>
<evidence type="ECO:0000256" key="1">
    <source>
        <dbReference type="ARBA" id="ARBA00022512"/>
    </source>
</evidence>
<feature type="compositionally biased region" description="Basic and acidic residues" evidence="5">
    <location>
        <begin position="1591"/>
        <end position="1613"/>
    </location>
</feature>
<feature type="region of interest" description="Disordered" evidence="5">
    <location>
        <begin position="1530"/>
        <end position="1714"/>
    </location>
</feature>
<feature type="compositionally biased region" description="Polar residues" evidence="5">
    <location>
        <begin position="1251"/>
        <end position="1265"/>
    </location>
</feature>
<feature type="compositionally biased region" description="Basic and acidic residues" evidence="5">
    <location>
        <begin position="1266"/>
        <end position="1288"/>
    </location>
</feature>
<proteinExistence type="predicted"/>
<dbReference type="InterPro" id="IPR011439">
    <property type="entry name" value="DUF1542"/>
</dbReference>
<keyword evidence="10" id="KW-1185">Reference proteome</keyword>
<keyword evidence="6" id="KW-1133">Transmembrane helix</keyword>
<feature type="region of interest" description="Disordered" evidence="5">
    <location>
        <begin position="640"/>
        <end position="670"/>
    </location>
</feature>
<sequence length="2069" mass="222043">MKNKNIQSPKYDTKYRGKGRLVKKNKVLISVLTTSAFLLPVFSASAESVSTSGGRLNSFPSMNFLDNNNLLTGETTEGNMTIKDNINNPNNAPLLSDDKYYPIRVYSNASGTVMYSIAISRTTKDLKVQIFEKKGTEFEGKESIVIQPGKVGVIRQKEFTLKKSGNFYAFFSKDGEKLHIPYNWNAGLNGKPFDYTTPWGENGARDVNDDSGIYIPGEVKVTANFKDSSGKRMTDVSGAEISEEVYRMYKGQTYTYNIDNVPKIPGYKVKVPDNVSGTPHEQNVNEEKVVFVYEFDKEAHKPEFKLVLEGRNEVNGTGIPGDKIVIKDSKGNKLGEGVVDANSEFKIVTSRPLVKDEILTATPNTGKEEGTSNTVPVQEDIYTKELEKVAAETKKIINDDPLLTTEEKKEQQKAVDKILEKEKENLSKAITEEELSEVVTEGTKNIEQEYKQGKTLDEQQKAAKETLDKVIKETKEAIENDGTLTTAEKETQSKAVDTAGKTAKDVIDATNTADDLKVALETGTSNVKAEHKPGTSVEDQKNQAKESLDKVIKETKKAIENDPTLTNVEKEAQSKAVDEAGTLAKKELEDAANAEDLKTALETGTTNIKVEYKPGTSVEEQKNQARATLDKVIKETKEAIENDPTLTAAEKETQKNAVNETGKAAKETMDKANAAEDLKIATESGTTAVIKEHVPGSGLNVRKETAKDLIDQEVAATKKAIENDPTLTTSEKEKQSEAAVNEGEIAKKAIDVAIDADGINNETAKGIETVANQHKSGDAVDIRKEDAKKAIDEEAKVIKEKITNDPTLTKEEKERQSGKVDQEATTAKKAIDTAKTADGVDEAKGKGIELIDNQYQPGNSLVARKEDAKKVIDQEAKVIKEKITSDPTLTKEEKALQSSKVDEEAKTAKTAIDTATTADGVDEAKGKGIELIDNQYRPGSTLDSRKESAKKAIEQEAILTKEQIMNDPTLTDEEKAEQAGKVDQEAKTAKTAIDTAKTADGVDEAKGKGIELIDNQYQPGNSLVARKEDAKKVIDQEAALIKDRINNDPTLTNEEKVEQAGRVDQEAEHAKANIDTATDASGVDSAKGKGIELINNQYQTGDSLVSRKESAKDAIDREATFTKEQISNDATLTEAEKLNQINGVDQEATTAKAAIDAATNASEVDSAKGKGIELIDNQYQPGISIIDRQNAAKDAIDQEASSTKERITNDPTLTEEEKIEQSNRVDQAAETAKIAIDAATDANGVDGSKGQGVTNIDNQYQTSQPLEERKEAAKVRIDEAASDAKNRITNDPTLTDEEKAIQSAGVDQAAAIAKSEIDAATDASGVDREKGQGITNIDNNYQPGTSLDGRKETAKAGIDQAAQEAKEKIANDPTLTAEEKANQSNGVAEAATKAKEAIDAATDASGVDREKGQGITNIDNNYQPGSGLDTRKDLAKFDIDEAAKATKEKITNDSTLTTEEKAKQSNGVDEAATKAKEAIDAATDANGVDSAKGQGITTIDNNYQPGNPLDLRKETAKAGIDAEAKAIKEKINNDSTLTKEEKAKQSAGVDEAATKAKEAIDTATDASGVDSAKGQGITTINKEYQPGSALDSRKEDAKKAIDNEAKLIKEKINNDSTLTKAEKEKQSKGVDEAATDAKKAIDAAKNADGVDSAKGQGITNVDNNYQPGNQLDGRKEEAKKAIDEAAKATKEKITNDSTLTKAEKEKQSKGVDEAATDAKKAIDAAKNADGVDNAKGQGITSIDKEYKTGNVLDTRKSEAKKAIDEAEKATKAAIAKDSTLTEKEKAAQTKAVETEAKKAKEAIDAAKTADDVDSAKGQGISDITKQHESGKAVESQKEAAKKALDEAAKATKEAISKDSSLTAKEKETQTKAVDKALEEAVKAIDTAKTVDEVNNAKDKGTKEIAKKHVPGKKLETQKEEAKKEIEKVAEKTREAINKDTSLTAKEKAAQIKAVDKALEEAIKAISEAKDADAIEKVKVDAVESVENQHKPGKKIPGKTGGNGINGTNTGGKGTSSGGGYTSGTSGNTGRSTLPKTGSEETGYLAGLIGFALSGLALLGFRKRRNTEEE</sequence>
<dbReference type="EMBL" id="FWFD01000013">
    <property type="protein sequence ID" value="SLM86140.1"/>
    <property type="molecule type" value="Genomic_DNA"/>
</dbReference>
<feature type="region of interest" description="Disordered" evidence="5">
    <location>
        <begin position="962"/>
        <end position="985"/>
    </location>
</feature>
<evidence type="ECO:0000313" key="9">
    <source>
        <dbReference type="EMBL" id="SLM86140.1"/>
    </source>
</evidence>